<dbReference type="RefSeq" id="WP_121907132.1">
    <property type="nucleotide sequence ID" value="NZ_REFC01000012.1"/>
</dbReference>
<protein>
    <recommendedName>
        <fullName evidence="2">Activator of Hsp90 ATPase homologue 1/2-like C-terminal domain-containing protein</fullName>
    </recommendedName>
</protein>
<dbReference type="EMBL" id="REFC01000012">
    <property type="protein sequence ID" value="RMA64696.1"/>
    <property type="molecule type" value="Genomic_DNA"/>
</dbReference>
<evidence type="ECO:0000256" key="1">
    <source>
        <dbReference type="ARBA" id="ARBA00006817"/>
    </source>
</evidence>
<dbReference type="Pfam" id="PF08327">
    <property type="entry name" value="AHSA1"/>
    <property type="match status" value="1"/>
</dbReference>
<comment type="caution">
    <text evidence="3">The sequence shown here is derived from an EMBL/GenBank/DDBJ whole genome shotgun (WGS) entry which is preliminary data.</text>
</comment>
<organism evidence="3 4">
    <name type="scientific">Ulvibacter antarcticus</name>
    <dbReference type="NCBI Taxonomy" id="442714"/>
    <lineage>
        <taxon>Bacteria</taxon>
        <taxon>Pseudomonadati</taxon>
        <taxon>Bacteroidota</taxon>
        <taxon>Flavobacteriia</taxon>
        <taxon>Flavobacteriales</taxon>
        <taxon>Flavobacteriaceae</taxon>
        <taxon>Ulvibacter</taxon>
    </lineage>
</organism>
<evidence type="ECO:0000259" key="2">
    <source>
        <dbReference type="Pfam" id="PF08327"/>
    </source>
</evidence>
<name>A0A3L9YVK0_9FLAO</name>
<dbReference type="InterPro" id="IPR013538">
    <property type="entry name" value="ASHA1/2-like_C"/>
</dbReference>
<dbReference type="Proteomes" id="UP000271339">
    <property type="component" value="Unassembled WGS sequence"/>
</dbReference>
<feature type="domain" description="Activator of Hsp90 ATPase homologue 1/2-like C-terminal" evidence="2">
    <location>
        <begin position="13"/>
        <end position="143"/>
    </location>
</feature>
<keyword evidence="4" id="KW-1185">Reference proteome</keyword>
<reference evidence="3 4" key="1">
    <citation type="submission" date="2018-10" db="EMBL/GenBank/DDBJ databases">
        <title>Genomic Encyclopedia of Archaeal and Bacterial Type Strains, Phase II (KMG-II): from individual species to whole genera.</title>
        <authorList>
            <person name="Goeker M."/>
        </authorList>
    </citation>
    <scope>NUCLEOTIDE SEQUENCE [LARGE SCALE GENOMIC DNA]</scope>
    <source>
        <strain evidence="3 4">DSM 23424</strain>
    </source>
</reference>
<dbReference type="AlphaFoldDB" id="A0A3L9YVK0"/>
<dbReference type="OrthoDB" id="2355173at2"/>
<dbReference type="SUPFAM" id="SSF55961">
    <property type="entry name" value="Bet v1-like"/>
    <property type="match status" value="1"/>
</dbReference>
<accession>A0A3L9YVK0</accession>
<dbReference type="Gene3D" id="3.30.530.20">
    <property type="match status" value="1"/>
</dbReference>
<dbReference type="InterPro" id="IPR023393">
    <property type="entry name" value="START-like_dom_sf"/>
</dbReference>
<proteinExistence type="inferred from homology"/>
<evidence type="ECO:0000313" key="3">
    <source>
        <dbReference type="EMBL" id="RMA64696.1"/>
    </source>
</evidence>
<evidence type="ECO:0000313" key="4">
    <source>
        <dbReference type="Proteomes" id="UP000271339"/>
    </source>
</evidence>
<gene>
    <name evidence="3" type="ORF">BXY75_1576</name>
</gene>
<comment type="similarity">
    <text evidence="1">Belongs to the AHA1 family.</text>
</comment>
<sequence>MLKTLKFSTTISTSKERVWNILFTDENYPKWVEVFCEGSYAKTDWNEGSDVEFLTPSGEGMFSIIEQKIPNQLMIFNHLGMIKDGKKIHDKKSKQWENAKESYELNEKDGITELTASMDTIDEYITYFNETFPKALKRIKELAENII</sequence>